<reference evidence="3" key="1">
    <citation type="submission" date="2020-07" db="EMBL/GenBank/DDBJ databases">
        <title>Huge and variable diversity of episymbiotic CPR bacteria and DPANN archaea in groundwater ecosystems.</title>
        <authorList>
            <person name="He C.Y."/>
            <person name="Keren R."/>
            <person name="Whittaker M."/>
            <person name="Farag I.F."/>
            <person name="Doudna J."/>
            <person name="Cate J.H.D."/>
            <person name="Banfield J.F."/>
        </authorList>
    </citation>
    <scope>NUCLEOTIDE SEQUENCE</scope>
    <source>
        <strain evidence="3">NC_groundwater_580_Pr5_B-0.1um_64_19</strain>
    </source>
</reference>
<evidence type="ECO:0000313" key="4">
    <source>
        <dbReference type="Proteomes" id="UP000779809"/>
    </source>
</evidence>
<accession>A0A932AAF4</accession>
<evidence type="ECO:0000313" key="3">
    <source>
        <dbReference type="EMBL" id="MBI2679126.1"/>
    </source>
</evidence>
<evidence type="ECO:0000256" key="2">
    <source>
        <dbReference type="SAM" id="Phobius"/>
    </source>
</evidence>
<feature type="transmembrane region" description="Helical" evidence="2">
    <location>
        <begin position="12"/>
        <end position="33"/>
    </location>
</feature>
<gene>
    <name evidence="3" type="ORF">HYX28_10125</name>
</gene>
<proteinExistence type="predicted"/>
<feature type="transmembrane region" description="Helical" evidence="2">
    <location>
        <begin position="137"/>
        <end position="154"/>
    </location>
</feature>
<dbReference type="AlphaFoldDB" id="A0A932AAF4"/>
<feature type="compositionally biased region" description="Polar residues" evidence="1">
    <location>
        <begin position="57"/>
        <end position="68"/>
    </location>
</feature>
<keyword evidence="2" id="KW-0812">Transmembrane</keyword>
<keyword evidence="2" id="KW-1133">Transmembrane helix</keyword>
<feature type="compositionally biased region" description="Basic and acidic residues" evidence="1">
    <location>
        <begin position="45"/>
        <end position="56"/>
    </location>
</feature>
<protein>
    <submittedName>
        <fullName evidence="3">Uncharacterized protein</fullName>
    </submittedName>
</protein>
<comment type="caution">
    <text evidence="3">The sequence shown here is derived from an EMBL/GenBank/DDBJ whole genome shotgun (WGS) entry which is preliminary data.</text>
</comment>
<feature type="transmembrane region" description="Helical" evidence="2">
    <location>
        <begin position="99"/>
        <end position="117"/>
    </location>
</feature>
<sequence>MEATQRIPTLRLIGIILLLWAYGMNVHGVIGAWREAHLTPEQAASEHLREMARRPQTDMSATGHTSSQPGLTTTGVLLLGLMLAVGVGLALFPVRHGAWYGVWATLIVWIAIAGPRLLSDPRCWQVLDLNRHGCHTFMLSLAIGAAGMACCAVAQRQPPVAGA</sequence>
<organism evidence="3 4">
    <name type="scientific">Candidatus Korobacter versatilis</name>
    <dbReference type="NCBI Taxonomy" id="658062"/>
    <lineage>
        <taxon>Bacteria</taxon>
        <taxon>Pseudomonadati</taxon>
        <taxon>Acidobacteriota</taxon>
        <taxon>Terriglobia</taxon>
        <taxon>Terriglobales</taxon>
        <taxon>Candidatus Korobacteraceae</taxon>
        <taxon>Candidatus Korobacter</taxon>
    </lineage>
</organism>
<keyword evidence="2" id="KW-0472">Membrane</keyword>
<feature type="transmembrane region" description="Helical" evidence="2">
    <location>
        <begin position="71"/>
        <end position="92"/>
    </location>
</feature>
<evidence type="ECO:0000256" key="1">
    <source>
        <dbReference type="SAM" id="MobiDB-lite"/>
    </source>
</evidence>
<feature type="region of interest" description="Disordered" evidence="1">
    <location>
        <begin position="45"/>
        <end position="68"/>
    </location>
</feature>
<dbReference type="Proteomes" id="UP000779809">
    <property type="component" value="Unassembled WGS sequence"/>
</dbReference>
<name>A0A932AAF4_9BACT</name>
<dbReference type="EMBL" id="JACPNR010000012">
    <property type="protein sequence ID" value="MBI2679126.1"/>
    <property type="molecule type" value="Genomic_DNA"/>
</dbReference>